<dbReference type="Gene3D" id="3.30.1330.120">
    <property type="entry name" value="2-methylcitrate dehydratase PrpD"/>
    <property type="match status" value="1"/>
</dbReference>
<proteinExistence type="inferred from homology"/>
<name>A0A0C3C1T5_OIDMZ</name>
<keyword evidence="4" id="KW-1185">Reference proteome</keyword>
<evidence type="ECO:0000313" key="3">
    <source>
        <dbReference type="EMBL" id="KIM92808.1"/>
    </source>
</evidence>
<dbReference type="InterPro" id="IPR042188">
    <property type="entry name" value="MmgE/PrpD_sf_2"/>
</dbReference>
<dbReference type="Proteomes" id="UP000054321">
    <property type="component" value="Unassembled WGS sequence"/>
</dbReference>
<sequence>MKHDYVPVTKTLATFVANLKFKDLPDTHVQRLKSFLLDYIAVAAYAWNKRLHPGFAAHDAVICVALAEAGVQAAEQAIEGEFGLLQAYTPAEMTPEKLQSLVDGLSRVWTSAGTAIKPYPACRMTHSAIALADSLRKRAGNRSVEKIELLLAPHCVPIVGQNIENKVHPTNVVEGQFSIYFQAAVAWIHGSGLGWTMYNHLLDHDLNELTKRITVDGDLKYKGLETKVTVSFSDGTNLTEELLEAPGEPPHSLSWEILQEKFESLSVPVYGLDRSRQISNIVKLIDTPGDIEGLMKLLR</sequence>
<dbReference type="EMBL" id="KN832905">
    <property type="protein sequence ID" value="KIM92808.1"/>
    <property type="molecule type" value="Genomic_DNA"/>
</dbReference>
<dbReference type="PANTHER" id="PTHR16943">
    <property type="entry name" value="2-METHYLCITRATE DEHYDRATASE-RELATED"/>
    <property type="match status" value="1"/>
</dbReference>
<comment type="similarity">
    <text evidence="1">Belongs to the PrpD family.</text>
</comment>
<dbReference type="HOGENOM" id="CLU_1012255_0_0_1"/>
<dbReference type="InterPro" id="IPR005656">
    <property type="entry name" value="MmgE_PrpD"/>
</dbReference>
<dbReference type="Gene3D" id="1.10.4100.10">
    <property type="entry name" value="2-methylcitrate dehydratase PrpD"/>
    <property type="match status" value="2"/>
</dbReference>
<dbReference type="AlphaFoldDB" id="A0A0C3C1T5"/>
<organism evidence="3 4">
    <name type="scientific">Oidiodendron maius (strain Zn)</name>
    <dbReference type="NCBI Taxonomy" id="913774"/>
    <lineage>
        <taxon>Eukaryota</taxon>
        <taxon>Fungi</taxon>
        <taxon>Dikarya</taxon>
        <taxon>Ascomycota</taxon>
        <taxon>Pezizomycotina</taxon>
        <taxon>Leotiomycetes</taxon>
        <taxon>Leotiomycetes incertae sedis</taxon>
        <taxon>Myxotrichaceae</taxon>
        <taxon>Oidiodendron</taxon>
    </lineage>
</organism>
<reference evidence="3 4" key="1">
    <citation type="submission" date="2014-04" db="EMBL/GenBank/DDBJ databases">
        <authorList>
            <consortium name="DOE Joint Genome Institute"/>
            <person name="Kuo A."/>
            <person name="Martino E."/>
            <person name="Perotto S."/>
            <person name="Kohler A."/>
            <person name="Nagy L.G."/>
            <person name="Floudas D."/>
            <person name="Copeland A."/>
            <person name="Barry K.W."/>
            <person name="Cichocki N."/>
            <person name="Veneault-Fourrey C."/>
            <person name="LaButti K."/>
            <person name="Lindquist E.A."/>
            <person name="Lipzen A."/>
            <person name="Lundell T."/>
            <person name="Morin E."/>
            <person name="Murat C."/>
            <person name="Sun H."/>
            <person name="Tunlid A."/>
            <person name="Henrissat B."/>
            <person name="Grigoriev I.V."/>
            <person name="Hibbett D.S."/>
            <person name="Martin F."/>
            <person name="Nordberg H.P."/>
            <person name="Cantor M.N."/>
            <person name="Hua S.X."/>
        </authorList>
    </citation>
    <scope>NUCLEOTIDE SEQUENCE [LARGE SCALE GENOMIC DNA]</scope>
    <source>
        <strain evidence="3 4">Zn</strain>
    </source>
</reference>
<protein>
    <recommendedName>
        <fullName evidence="2">MmgE/PrpD C-terminal domain-containing protein</fullName>
    </recommendedName>
</protein>
<dbReference type="GO" id="GO:0016829">
    <property type="term" value="F:lyase activity"/>
    <property type="evidence" value="ECO:0007669"/>
    <property type="project" value="InterPro"/>
</dbReference>
<dbReference type="PANTHER" id="PTHR16943:SF8">
    <property type="entry name" value="2-METHYLCITRATE DEHYDRATASE"/>
    <property type="match status" value="1"/>
</dbReference>
<dbReference type="InterPro" id="IPR036148">
    <property type="entry name" value="MmgE/PrpD_sf"/>
</dbReference>
<dbReference type="InParanoid" id="A0A0C3C1T5"/>
<evidence type="ECO:0000313" key="4">
    <source>
        <dbReference type="Proteomes" id="UP000054321"/>
    </source>
</evidence>
<dbReference type="InterPro" id="IPR045337">
    <property type="entry name" value="MmgE_PrpD_C"/>
</dbReference>
<dbReference type="STRING" id="913774.A0A0C3C1T5"/>
<dbReference type="SUPFAM" id="SSF103378">
    <property type="entry name" value="2-methylcitrate dehydratase PrpD"/>
    <property type="match status" value="2"/>
</dbReference>
<evidence type="ECO:0000259" key="2">
    <source>
        <dbReference type="Pfam" id="PF19305"/>
    </source>
</evidence>
<feature type="domain" description="MmgE/PrpD C-terminal" evidence="2">
    <location>
        <begin position="119"/>
        <end position="285"/>
    </location>
</feature>
<accession>A0A0C3C1T5</accession>
<reference evidence="4" key="2">
    <citation type="submission" date="2015-01" db="EMBL/GenBank/DDBJ databases">
        <title>Evolutionary Origins and Diversification of the Mycorrhizal Mutualists.</title>
        <authorList>
            <consortium name="DOE Joint Genome Institute"/>
            <consortium name="Mycorrhizal Genomics Consortium"/>
            <person name="Kohler A."/>
            <person name="Kuo A."/>
            <person name="Nagy L.G."/>
            <person name="Floudas D."/>
            <person name="Copeland A."/>
            <person name="Barry K.W."/>
            <person name="Cichocki N."/>
            <person name="Veneault-Fourrey C."/>
            <person name="LaButti K."/>
            <person name="Lindquist E.A."/>
            <person name="Lipzen A."/>
            <person name="Lundell T."/>
            <person name="Morin E."/>
            <person name="Murat C."/>
            <person name="Riley R."/>
            <person name="Ohm R."/>
            <person name="Sun H."/>
            <person name="Tunlid A."/>
            <person name="Henrissat B."/>
            <person name="Grigoriev I.V."/>
            <person name="Hibbett D.S."/>
            <person name="Martin F."/>
        </authorList>
    </citation>
    <scope>NUCLEOTIDE SEQUENCE [LARGE SCALE GENOMIC DNA]</scope>
    <source>
        <strain evidence="4">Zn</strain>
    </source>
</reference>
<dbReference type="InterPro" id="IPR042183">
    <property type="entry name" value="MmgE/PrpD_sf_1"/>
</dbReference>
<evidence type="ECO:0000256" key="1">
    <source>
        <dbReference type="ARBA" id="ARBA00006174"/>
    </source>
</evidence>
<gene>
    <name evidence="3" type="ORF">OIDMADRAFT_138935</name>
</gene>
<dbReference type="Pfam" id="PF19305">
    <property type="entry name" value="MmgE_PrpD_C"/>
    <property type="match status" value="1"/>
</dbReference>
<dbReference type="OrthoDB" id="10267976at2759"/>